<evidence type="ECO:0000256" key="1">
    <source>
        <dbReference type="ARBA" id="ARBA00022737"/>
    </source>
</evidence>
<proteinExistence type="predicted"/>
<dbReference type="EMBL" id="KM982402">
    <property type="protein sequence ID" value="AKI80531.1"/>
    <property type="molecule type" value="Genomic_DNA"/>
</dbReference>
<evidence type="ECO:0000313" key="4">
    <source>
        <dbReference type="Proteomes" id="UP000240461"/>
    </source>
</evidence>
<dbReference type="Gene3D" id="1.25.40.20">
    <property type="entry name" value="Ankyrin repeat-containing domain"/>
    <property type="match status" value="2"/>
</dbReference>
<dbReference type="Proteomes" id="UP000240461">
    <property type="component" value="Segment"/>
</dbReference>
<sequence length="437" mass="51795">MSDIYYQLPVEIWLRVIFFSDSINLLFVDKNFFGLVNLINDKKRIIKEIINQNYVDVLKYLIQEHNGMFGDNFMEDCLRQAFYDGQLQMADYLIDKGADICSMGKLYFLITNETENHNDFQYINGLNILQNKSKNTKSLCVYKPKNICQYLWNGIYLRDIYLPKEKIGFKKYQLENHCETNMIVLGKRRNLGDLDTWKYMIHHGIIITEDTIQYCRTCGCTEIINYLIDNLISINHNIDIYTACKYGYNELAKYYIKNSITRREIHYYITSRGIYWTDIKSENINYEYIANIATQNGHVEILKGLIEEKYKLAGNLYNIMFQACQYGQLEIIKYLVELGVDIKQANNVFIHLLWEGSRFNILKYLLTIDNSINSIISKLDYKGYFKIYLENPRLIDSNHYIHPYTISELRIHINCCEPIFYLRNKTVGTIKFDDFND</sequence>
<dbReference type="PANTHER" id="PTHR24188">
    <property type="entry name" value="ANKYRIN REPEAT PROTEIN"/>
    <property type="match status" value="1"/>
</dbReference>
<dbReference type="InterPro" id="IPR036770">
    <property type="entry name" value="Ankyrin_rpt-contain_sf"/>
</dbReference>
<dbReference type="InterPro" id="IPR002110">
    <property type="entry name" value="Ankyrin_rpt"/>
</dbReference>
<dbReference type="Pfam" id="PF12796">
    <property type="entry name" value="Ank_2"/>
    <property type="match status" value="1"/>
</dbReference>
<accession>A0A0G2YBV0</accession>
<evidence type="ECO:0000313" key="3">
    <source>
        <dbReference type="EMBL" id="AKI80531.1"/>
    </source>
</evidence>
<keyword evidence="1" id="KW-0677">Repeat</keyword>
<organism evidence="3 4">
    <name type="scientific">Acanthamoeba polyphaga mimivirus Kroon</name>
    <dbReference type="NCBI Taxonomy" id="3069720"/>
    <lineage>
        <taxon>Viruses</taxon>
        <taxon>Varidnaviria</taxon>
        <taxon>Bamfordvirae</taxon>
        <taxon>Nucleocytoviricota</taxon>
        <taxon>Megaviricetes</taxon>
        <taxon>Imitervirales</taxon>
        <taxon>Mimiviridae</taxon>
        <taxon>Megamimivirinae</taxon>
        <taxon>Mimivirus</taxon>
        <taxon>Mimivirus lagoaense</taxon>
    </lineage>
</organism>
<keyword evidence="4" id="KW-1185">Reference proteome</keyword>
<reference evidence="3 4" key="1">
    <citation type="submission" date="2014-10" db="EMBL/GenBank/DDBJ databases">
        <title>Pan-genome analysis of Brazilian lineage A amoebal mimiviruses.</title>
        <authorList>
            <person name="Assis F.L."/>
            <person name="Abrahao J.S."/>
            <person name="Kroon E.G."/>
            <person name="Dornas F.P."/>
            <person name="Andrade K.R."/>
            <person name="Borato P.V.M."/>
            <person name="Pilotto M.R."/>
            <person name="Benamar S."/>
            <person name="LaScola B."/>
            <person name="Colson P."/>
        </authorList>
    </citation>
    <scope>NUCLEOTIDE SEQUENCE [LARGE SCALE GENOMIC DNA]</scope>
    <source>
        <strain evidence="3 4">Kroon</strain>
    </source>
</reference>
<dbReference type="SMART" id="SM00248">
    <property type="entry name" value="ANK"/>
    <property type="match status" value="5"/>
</dbReference>
<protein>
    <submittedName>
        <fullName evidence="3">Ankyrin repeat protein</fullName>
    </submittedName>
</protein>
<dbReference type="PROSITE" id="PS50088">
    <property type="entry name" value="ANK_REPEAT"/>
    <property type="match status" value="1"/>
</dbReference>
<evidence type="ECO:0000256" key="2">
    <source>
        <dbReference type="ARBA" id="ARBA00023043"/>
    </source>
</evidence>
<dbReference type="SUPFAM" id="SSF48403">
    <property type="entry name" value="Ankyrin repeat"/>
    <property type="match status" value="1"/>
</dbReference>
<keyword evidence="2" id="KW-0040">ANK repeat</keyword>
<name>A0A0G2YBV0_9VIRU</name>
<dbReference type="PANTHER" id="PTHR24188:SF29">
    <property type="entry name" value="GH09064P"/>
    <property type="match status" value="1"/>
</dbReference>
<dbReference type="KEGG" id="vg:80514329"/>